<dbReference type="InterPro" id="IPR001646">
    <property type="entry name" value="5peptide_repeat"/>
</dbReference>
<feature type="compositionally biased region" description="Pro residues" evidence="1">
    <location>
        <begin position="105"/>
        <end position="122"/>
    </location>
</feature>
<dbReference type="Gene3D" id="2.160.20.80">
    <property type="entry name" value="E3 ubiquitin-protein ligase SopA"/>
    <property type="match status" value="1"/>
</dbReference>
<reference evidence="2" key="1">
    <citation type="submission" date="2021-01" db="EMBL/GenBank/DDBJ databases">
        <authorList>
            <person name="Corre E."/>
            <person name="Pelletier E."/>
            <person name="Niang G."/>
            <person name="Scheremetjew M."/>
            <person name="Finn R."/>
            <person name="Kale V."/>
            <person name="Holt S."/>
            <person name="Cochrane G."/>
            <person name="Meng A."/>
            <person name="Brown T."/>
            <person name="Cohen L."/>
        </authorList>
    </citation>
    <scope>NUCLEOTIDE SEQUENCE</scope>
    <source>
        <strain evidence="2">CCMP645</strain>
    </source>
</reference>
<organism evidence="2">
    <name type="scientific">Chrysotila carterae</name>
    <name type="common">Marine alga</name>
    <name type="synonym">Syracosphaera carterae</name>
    <dbReference type="NCBI Taxonomy" id="13221"/>
    <lineage>
        <taxon>Eukaryota</taxon>
        <taxon>Haptista</taxon>
        <taxon>Haptophyta</taxon>
        <taxon>Prymnesiophyceae</taxon>
        <taxon>Isochrysidales</taxon>
        <taxon>Isochrysidaceae</taxon>
        <taxon>Chrysotila</taxon>
    </lineage>
</organism>
<accession>A0A7S4B457</accession>
<evidence type="ECO:0000313" key="2">
    <source>
        <dbReference type="EMBL" id="CAE0753406.1"/>
    </source>
</evidence>
<dbReference type="PANTHER" id="PTHR14136">
    <property type="entry name" value="BTB_POZ DOMAIN-CONTAINING PROTEIN KCTD9"/>
    <property type="match status" value="1"/>
</dbReference>
<dbReference type="PANTHER" id="PTHR14136:SF17">
    <property type="entry name" value="BTB_POZ DOMAIN-CONTAINING PROTEIN KCTD9"/>
    <property type="match status" value="1"/>
</dbReference>
<name>A0A7S4B457_CHRCT</name>
<dbReference type="Pfam" id="PF00805">
    <property type="entry name" value="Pentapeptide"/>
    <property type="match status" value="2"/>
</dbReference>
<protein>
    <submittedName>
        <fullName evidence="2">Uncharacterized protein</fullName>
    </submittedName>
</protein>
<gene>
    <name evidence="2" type="ORF">PCAR00345_LOCUS5993</name>
</gene>
<dbReference type="SUPFAM" id="SSF141571">
    <property type="entry name" value="Pentapeptide repeat-like"/>
    <property type="match status" value="2"/>
</dbReference>
<evidence type="ECO:0000256" key="1">
    <source>
        <dbReference type="SAM" id="MobiDB-lite"/>
    </source>
</evidence>
<proteinExistence type="predicted"/>
<dbReference type="AlphaFoldDB" id="A0A7S4B457"/>
<sequence>MPVAGVYEERWDLPSDACREACSLSSKCQGYEFVGITGYQRCELHSTMPTHTVPINGYMCYTKDTPQARLAWTGRSSILRYQATGPAPQIQLVAMPPIVAVTQPLPFPPPPPSPPPPPPPPALTRQTSATVVAVPASTAARIRPHPPPSPPPASTFSLVRAAPPFLPLPAKTAARTRPPPSPPPLQPPCPDLSGVMQDKDFRTCDFVKVDLSGRSMERGNFEGVRLLEATMDSAVVEGGTLDNIFGLGLSAREINAKDARFRRAFLESADFRLAHLEGSYFEDAVLFRANFKDASLDKAVLDGVNAAHSIFDGAKMTTVSAESADFSEASLRKADFAVADLKNTRFLGADVTGASFKDADLTGAQFAGAIGLDTCDFTGSMGYKAPTASTRATATTTTTATPTTTHFFLP</sequence>
<dbReference type="EMBL" id="HBIZ01010154">
    <property type="protein sequence ID" value="CAE0753406.1"/>
    <property type="molecule type" value="Transcribed_RNA"/>
</dbReference>
<feature type="compositionally biased region" description="Pro residues" evidence="1">
    <location>
        <begin position="177"/>
        <end position="189"/>
    </location>
</feature>
<feature type="region of interest" description="Disordered" evidence="1">
    <location>
        <begin position="104"/>
        <end position="130"/>
    </location>
</feature>
<dbReference type="InterPro" id="IPR051082">
    <property type="entry name" value="Pentapeptide-BTB/POZ_domain"/>
</dbReference>
<feature type="region of interest" description="Disordered" evidence="1">
    <location>
        <begin position="169"/>
        <end position="189"/>
    </location>
</feature>